<sequence length="43" mass="4728">MFRKASVFLVLFFLIVNIALPVTVHAEGEDLITAPHGVLMETS</sequence>
<evidence type="ECO:0000313" key="2">
    <source>
        <dbReference type="Proteomes" id="UP001457898"/>
    </source>
</evidence>
<gene>
    <name evidence="1" type="ORF">WMO65_08910</name>
</gene>
<comment type="caution">
    <text evidence="1">The sequence shown here is derived from an EMBL/GenBank/DDBJ whole genome shotgun (WGS) entry which is preliminary data.</text>
</comment>
<dbReference type="EMBL" id="JBBMFP010000006">
    <property type="protein sequence ID" value="MEQ2431119.1"/>
    <property type="molecule type" value="Genomic_DNA"/>
</dbReference>
<evidence type="ECO:0000313" key="1">
    <source>
        <dbReference type="EMBL" id="MEQ2431119.1"/>
    </source>
</evidence>
<dbReference type="RefSeq" id="WP_256157745.1">
    <property type="nucleotide sequence ID" value="NZ_JBBMFP010000006.1"/>
</dbReference>
<name>A0ABV1DL55_9FIRM</name>
<accession>A0ABV1DL55</accession>
<organism evidence="1 2">
    <name type="scientific">Blautia caccae</name>
    <dbReference type="NCBI Taxonomy" id="3133175"/>
    <lineage>
        <taxon>Bacteria</taxon>
        <taxon>Bacillati</taxon>
        <taxon>Bacillota</taxon>
        <taxon>Clostridia</taxon>
        <taxon>Lachnospirales</taxon>
        <taxon>Lachnospiraceae</taxon>
        <taxon>Blautia</taxon>
    </lineage>
</organism>
<protein>
    <submittedName>
        <fullName evidence="1">Uncharacterized protein</fullName>
    </submittedName>
</protein>
<dbReference type="Proteomes" id="UP001457898">
    <property type="component" value="Unassembled WGS sequence"/>
</dbReference>
<keyword evidence="2" id="KW-1185">Reference proteome</keyword>
<reference evidence="1 2" key="1">
    <citation type="submission" date="2024-03" db="EMBL/GenBank/DDBJ databases">
        <title>Human intestinal bacterial collection.</title>
        <authorList>
            <person name="Pauvert C."/>
            <person name="Hitch T.C.A."/>
            <person name="Clavel T."/>
        </authorList>
    </citation>
    <scope>NUCLEOTIDE SEQUENCE [LARGE SCALE GENOMIC DNA]</scope>
    <source>
        <strain evidence="1 2">CLA-SR-H028</strain>
    </source>
</reference>
<proteinExistence type="predicted"/>